<keyword evidence="1" id="KW-1133">Transmembrane helix</keyword>
<name>A0ABU3WBY6_9GAMM</name>
<reference evidence="2 3" key="1">
    <citation type="submission" date="2023-06" db="EMBL/GenBank/DDBJ databases">
        <title>Genomic Analysis of Acinetobacter Strains Recovered from South Australian Aquatic Samples provides Insights into the Circulation of Antibiotic Resistance determinants in the Environment.</title>
        <authorList>
            <person name="Tobin L."/>
            <person name="Jarocki V.M."/>
            <person name="Kenyon J."/>
            <person name="Drigo B."/>
            <person name="Donner E."/>
            <person name="Djordjevic S.P."/>
            <person name="Hamidian M."/>
        </authorList>
    </citation>
    <scope>NUCLEOTIDE SEQUENCE [LARGE SCALE GENOMIC DNA]</scope>
    <source>
        <strain evidence="2 3">SAAc652</strain>
    </source>
</reference>
<accession>A0ABU3WBY6</accession>
<organism evidence="2 3">
    <name type="scientific">Acinetobacter chinensis</name>
    <dbReference type="NCBI Taxonomy" id="2004650"/>
    <lineage>
        <taxon>Bacteria</taxon>
        <taxon>Pseudomonadati</taxon>
        <taxon>Pseudomonadota</taxon>
        <taxon>Gammaproteobacteria</taxon>
        <taxon>Moraxellales</taxon>
        <taxon>Moraxellaceae</taxon>
        <taxon>Acinetobacter</taxon>
    </lineage>
</organism>
<dbReference type="Proteomes" id="UP001278188">
    <property type="component" value="Unassembled WGS sequence"/>
</dbReference>
<protein>
    <submittedName>
        <fullName evidence="2">Uncharacterized protein</fullName>
    </submittedName>
</protein>
<feature type="transmembrane region" description="Helical" evidence="1">
    <location>
        <begin position="27"/>
        <end position="45"/>
    </location>
</feature>
<keyword evidence="3" id="KW-1185">Reference proteome</keyword>
<keyword evidence="1" id="KW-0812">Transmembrane</keyword>
<evidence type="ECO:0000313" key="3">
    <source>
        <dbReference type="Proteomes" id="UP001278188"/>
    </source>
</evidence>
<keyword evidence="1" id="KW-0472">Membrane</keyword>
<gene>
    <name evidence="2" type="ORF">QR674_02835</name>
</gene>
<proteinExistence type="predicted"/>
<comment type="caution">
    <text evidence="2">The sequence shown here is derived from an EMBL/GenBank/DDBJ whole genome shotgun (WGS) entry which is preliminary data.</text>
</comment>
<dbReference type="RefSeq" id="WP_171405435.1">
    <property type="nucleotide sequence ID" value="NZ_CP032134.1"/>
</dbReference>
<sequence length="46" mass="5544">MKIVQEENMQQVEHHLIKRYPLDLHSCLFFILGMMISGFIAHHFIF</sequence>
<dbReference type="EMBL" id="JASVDY010000001">
    <property type="protein sequence ID" value="MDV2467912.1"/>
    <property type="molecule type" value="Genomic_DNA"/>
</dbReference>
<evidence type="ECO:0000256" key="1">
    <source>
        <dbReference type="SAM" id="Phobius"/>
    </source>
</evidence>
<evidence type="ECO:0000313" key="2">
    <source>
        <dbReference type="EMBL" id="MDV2467912.1"/>
    </source>
</evidence>